<sequence>MSTPHAVANQAPRGRPPRTAVAMPYFTSQDPALMRALSNRDPLGFLPIWSAFARRLVPNVASPVGQINGIRAVLLILWLSNQREIEAALFKGKDARRHFFRLMEGLIEYWLMSSGRAYCYGANTLNASGDAFALTIQSGKTVANGLYQYYRGTCRRAGFVDNDWLVSGEIGAALQAQWSPAATRALIAALDAPLADSRVPLVPARHLDGSKLAQALERVFAPDMLLDLFRTRLFGEPAQRALANRFATLQAGTDAMSFHQIIEALKSEPPPGLEVSKPQLDREVQCVLDCEPFLIVMQDVFDVLRALGGRELGAVAGTLAAWMDDMARRARAFGKLDGELDTERMRQLQRLAATLAVGGAQANAAMRRDALVAFLRELVEFHQRCMAERGRDPLVMIEGTRLVTLVPGDRDPQEAYERLESGTPWINDYYFRTTSRLYGQVFGDGR</sequence>
<reference evidence="2 3" key="1">
    <citation type="submission" date="2018-03" db="EMBL/GenBank/DDBJ databases">
        <authorList>
            <person name="Nguyen K."/>
            <person name="Fouts D."/>
            <person name="Sutton G."/>
        </authorList>
    </citation>
    <scope>NUCLEOTIDE SEQUENCE [LARGE SCALE GENOMIC DNA]</scope>
    <source>
        <strain evidence="2 3">AU3578</strain>
    </source>
</reference>
<evidence type="ECO:0000256" key="1">
    <source>
        <dbReference type="SAM" id="MobiDB-lite"/>
    </source>
</evidence>
<dbReference type="RefSeq" id="WP_060081920.1">
    <property type="nucleotide sequence ID" value="NZ_CADFFO010000050.1"/>
</dbReference>
<evidence type="ECO:0000313" key="3">
    <source>
        <dbReference type="Proteomes" id="UP000237632"/>
    </source>
</evidence>
<evidence type="ECO:0000313" key="2">
    <source>
        <dbReference type="EMBL" id="PRH40463.1"/>
    </source>
</evidence>
<accession>A0AA44XXJ2</accession>
<name>A0AA44XXJ2_BURVI</name>
<gene>
    <name evidence="2" type="ORF">C6T65_20800</name>
</gene>
<protein>
    <submittedName>
        <fullName evidence="2">Uncharacterized protein</fullName>
    </submittedName>
</protein>
<organism evidence="2 3">
    <name type="scientific">Burkholderia vietnamiensis</name>
    <dbReference type="NCBI Taxonomy" id="60552"/>
    <lineage>
        <taxon>Bacteria</taxon>
        <taxon>Pseudomonadati</taxon>
        <taxon>Pseudomonadota</taxon>
        <taxon>Betaproteobacteria</taxon>
        <taxon>Burkholderiales</taxon>
        <taxon>Burkholderiaceae</taxon>
        <taxon>Burkholderia</taxon>
        <taxon>Burkholderia cepacia complex</taxon>
    </lineage>
</organism>
<comment type="caution">
    <text evidence="2">The sequence shown here is derived from an EMBL/GenBank/DDBJ whole genome shotgun (WGS) entry which is preliminary data.</text>
</comment>
<proteinExistence type="predicted"/>
<dbReference type="Proteomes" id="UP000237632">
    <property type="component" value="Unassembled WGS sequence"/>
</dbReference>
<dbReference type="AlphaFoldDB" id="A0AA44XXJ2"/>
<dbReference type="EMBL" id="PVHK01000151">
    <property type="protein sequence ID" value="PRH40463.1"/>
    <property type="molecule type" value="Genomic_DNA"/>
</dbReference>
<feature type="region of interest" description="Disordered" evidence="1">
    <location>
        <begin position="1"/>
        <end position="20"/>
    </location>
</feature>